<name>A0A2M7FP59_9BACT</name>
<reference evidence="7" key="1">
    <citation type="submission" date="2017-09" db="EMBL/GenBank/DDBJ databases">
        <title>Depth-based differentiation of microbial function through sediment-hosted aquifers and enrichment of novel symbionts in the deep terrestrial subsurface.</title>
        <authorList>
            <person name="Probst A.J."/>
            <person name="Ladd B."/>
            <person name="Jarett J.K."/>
            <person name="Geller-Mcgrath D.E."/>
            <person name="Sieber C.M.K."/>
            <person name="Emerson J.B."/>
            <person name="Anantharaman K."/>
            <person name="Thomas B.C."/>
            <person name="Malmstrom R."/>
            <person name="Stieglmeier M."/>
            <person name="Klingl A."/>
            <person name="Woyke T."/>
            <person name="Ryan C.M."/>
            <person name="Banfield J.F."/>
        </authorList>
    </citation>
    <scope>NUCLEOTIDE SEQUENCE [LARGE SCALE GENOMIC DNA]</scope>
</reference>
<dbReference type="GO" id="GO:0022857">
    <property type="term" value="F:transmembrane transporter activity"/>
    <property type="evidence" value="ECO:0007669"/>
    <property type="project" value="InterPro"/>
</dbReference>
<comment type="caution">
    <text evidence="6">The sequence shown here is derived from an EMBL/GenBank/DDBJ whole genome shotgun (WGS) entry which is preliminary data.</text>
</comment>
<feature type="transmembrane region" description="Helical" evidence="4">
    <location>
        <begin position="146"/>
        <end position="163"/>
    </location>
</feature>
<dbReference type="SUPFAM" id="SSF103473">
    <property type="entry name" value="MFS general substrate transporter"/>
    <property type="match status" value="1"/>
</dbReference>
<keyword evidence="3 4" id="KW-0472">Membrane</keyword>
<dbReference type="AlphaFoldDB" id="A0A2M7FP59"/>
<feature type="non-terminal residue" evidence="6">
    <location>
        <position position="1"/>
    </location>
</feature>
<gene>
    <name evidence="6" type="ORF">COW38_02280</name>
</gene>
<organism evidence="6 7">
    <name type="scientific">Candidatus Collierbacteria bacterium CG17_big_fil_post_rev_8_21_14_2_50_45_7</name>
    <dbReference type="NCBI Taxonomy" id="1974536"/>
    <lineage>
        <taxon>Bacteria</taxon>
        <taxon>Candidatus Collieribacteriota</taxon>
    </lineage>
</organism>
<dbReference type="EMBL" id="PFFO01000102">
    <property type="protein sequence ID" value="PIW07758.1"/>
    <property type="molecule type" value="Genomic_DNA"/>
</dbReference>
<dbReference type="PANTHER" id="PTHR24002">
    <property type="entry name" value="SOLUTE CARRIER FAMILY 22 MEMBER 18"/>
    <property type="match status" value="1"/>
</dbReference>
<accession>A0A2M7FP59</accession>
<evidence type="ECO:0000313" key="7">
    <source>
        <dbReference type="Proteomes" id="UP000230556"/>
    </source>
</evidence>
<feature type="transmembrane region" description="Helical" evidence="4">
    <location>
        <begin position="63"/>
        <end position="85"/>
    </location>
</feature>
<evidence type="ECO:0000256" key="2">
    <source>
        <dbReference type="ARBA" id="ARBA00022989"/>
    </source>
</evidence>
<keyword evidence="1 4" id="KW-0812">Transmembrane</keyword>
<feature type="domain" description="Major facilitator superfamily (MFS) profile" evidence="5">
    <location>
        <begin position="1"/>
        <end position="171"/>
    </location>
</feature>
<sequence length="171" mass="18245">LSLAFSGMQGTYALFVQAKFGWGPKEVGNIFGLIGITAIITQVKILPWFLLKFGERKTLASSVPILALGFGLISVIKNIPLMMAANTLIPLGNSLANPTLTAIATESIPKEDYGETLGILQSAGSLGHIFGPVVATEIFTYLGHNAPFQVSSLIFIIVSLFILPKITRPKS</sequence>
<evidence type="ECO:0000256" key="1">
    <source>
        <dbReference type="ARBA" id="ARBA00022692"/>
    </source>
</evidence>
<evidence type="ECO:0000256" key="3">
    <source>
        <dbReference type="ARBA" id="ARBA00023136"/>
    </source>
</evidence>
<dbReference type="InterPro" id="IPR036259">
    <property type="entry name" value="MFS_trans_sf"/>
</dbReference>
<evidence type="ECO:0000259" key="5">
    <source>
        <dbReference type="PROSITE" id="PS50850"/>
    </source>
</evidence>
<keyword evidence="2 4" id="KW-1133">Transmembrane helix</keyword>
<feature type="transmembrane region" description="Helical" evidence="4">
    <location>
        <begin position="30"/>
        <end position="51"/>
    </location>
</feature>
<dbReference type="PANTHER" id="PTHR24002:SF3">
    <property type="entry name" value="SOLUTE CARRIER FAMILY 22 MEMBER 18"/>
    <property type="match status" value="1"/>
</dbReference>
<dbReference type="Pfam" id="PF07690">
    <property type="entry name" value="MFS_1"/>
    <property type="match status" value="1"/>
</dbReference>
<dbReference type="InterPro" id="IPR020846">
    <property type="entry name" value="MFS_dom"/>
</dbReference>
<dbReference type="Gene3D" id="1.20.1250.20">
    <property type="entry name" value="MFS general substrate transporter like domains"/>
    <property type="match status" value="1"/>
</dbReference>
<proteinExistence type="predicted"/>
<dbReference type="Proteomes" id="UP000230556">
    <property type="component" value="Unassembled WGS sequence"/>
</dbReference>
<evidence type="ECO:0000313" key="6">
    <source>
        <dbReference type="EMBL" id="PIW07758.1"/>
    </source>
</evidence>
<evidence type="ECO:0000256" key="4">
    <source>
        <dbReference type="SAM" id="Phobius"/>
    </source>
</evidence>
<protein>
    <recommendedName>
        <fullName evidence="5">Major facilitator superfamily (MFS) profile domain-containing protein</fullName>
    </recommendedName>
</protein>
<dbReference type="PROSITE" id="PS50850">
    <property type="entry name" value="MFS"/>
    <property type="match status" value="1"/>
</dbReference>
<dbReference type="InterPro" id="IPR011701">
    <property type="entry name" value="MFS"/>
</dbReference>